<evidence type="ECO:0000313" key="4">
    <source>
        <dbReference type="Proteomes" id="UP000095463"/>
    </source>
</evidence>
<feature type="transmembrane region" description="Helical" evidence="1">
    <location>
        <begin position="115"/>
        <end position="133"/>
    </location>
</feature>
<protein>
    <submittedName>
        <fullName evidence="3">Urease accessory protein</fullName>
    </submittedName>
</protein>
<dbReference type="OrthoDB" id="9808192at2"/>
<feature type="signal peptide" evidence="2">
    <location>
        <begin position="1"/>
        <end position="22"/>
    </location>
</feature>
<feature type="transmembrane region" description="Helical" evidence="1">
    <location>
        <begin position="65"/>
        <end position="84"/>
    </location>
</feature>
<dbReference type="PIRSF" id="PIRSF016919">
    <property type="entry name" value="HupE_UreJ"/>
    <property type="match status" value="1"/>
</dbReference>
<keyword evidence="4" id="KW-1185">Reference proteome</keyword>
<feature type="transmembrane region" description="Helical" evidence="1">
    <location>
        <begin position="38"/>
        <end position="58"/>
    </location>
</feature>
<keyword evidence="2" id="KW-0732">Signal</keyword>
<dbReference type="Pfam" id="PF04955">
    <property type="entry name" value="HupE_UreJ"/>
    <property type="match status" value="1"/>
</dbReference>
<feature type="transmembrane region" description="Helical" evidence="1">
    <location>
        <begin position="145"/>
        <end position="165"/>
    </location>
</feature>
<dbReference type="InterPro" id="IPR007038">
    <property type="entry name" value="HupE_UreJ"/>
</dbReference>
<evidence type="ECO:0000256" key="1">
    <source>
        <dbReference type="SAM" id="Phobius"/>
    </source>
</evidence>
<comment type="caution">
    <text evidence="3">The sequence shown here is derived from an EMBL/GenBank/DDBJ whole genome shotgun (WGS) entry which is preliminary data.</text>
</comment>
<keyword evidence="1" id="KW-0812">Transmembrane</keyword>
<feature type="chain" id="PRO_5009190509" evidence="2">
    <location>
        <begin position="23"/>
        <end position="198"/>
    </location>
</feature>
<proteinExistence type="predicted"/>
<gene>
    <name evidence="3" type="ORF">VW23_014075</name>
</gene>
<evidence type="ECO:0000313" key="3">
    <source>
        <dbReference type="EMBL" id="OEO31894.1"/>
    </source>
</evidence>
<name>A0A1E5XTN3_9HYPH</name>
<dbReference type="Proteomes" id="UP000095463">
    <property type="component" value="Unassembled WGS sequence"/>
</dbReference>
<dbReference type="AlphaFoldDB" id="A0A1E5XTN3"/>
<sequence>MEIFMRALLALLLIAVPTAAFAHTGHGDTSGFLHGFMHPVGGIDHILAMVAVGVFAYVLGGKALWLVPLSFVAMMAVGFLLGVGQIEVPFVELGIALSSVVIGGAAALGRPMPVVAASALVGVFAIFHGHAHGAEMPVDASGLEYAAGFIVATALLHVAGIGAAMGVSKLVGKYGRTVAQVAGGVFALGGIGVLAGWL</sequence>
<dbReference type="EMBL" id="LAJE02000115">
    <property type="protein sequence ID" value="OEO31894.1"/>
    <property type="molecule type" value="Genomic_DNA"/>
</dbReference>
<keyword evidence="1" id="KW-1133">Transmembrane helix</keyword>
<organism evidence="3 4">
    <name type="scientific">Devosia insulae DS-56</name>
    <dbReference type="NCBI Taxonomy" id="1116389"/>
    <lineage>
        <taxon>Bacteria</taxon>
        <taxon>Pseudomonadati</taxon>
        <taxon>Pseudomonadota</taxon>
        <taxon>Alphaproteobacteria</taxon>
        <taxon>Hyphomicrobiales</taxon>
        <taxon>Devosiaceae</taxon>
        <taxon>Devosia</taxon>
    </lineage>
</organism>
<feature type="transmembrane region" description="Helical" evidence="1">
    <location>
        <begin position="177"/>
        <end position="197"/>
    </location>
</feature>
<keyword evidence="1" id="KW-0472">Membrane</keyword>
<evidence type="ECO:0000256" key="2">
    <source>
        <dbReference type="SAM" id="SignalP"/>
    </source>
</evidence>
<feature type="transmembrane region" description="Helical" evidence="1">
    <location>
        <begin position="90"/>
        <end position="108"/>
    </location>
</feature>
<accession>A0A1E5XTN3</accession>
<reference evidence="3 4" key="1">
    <citation type="journal article" date="2015" name="Genome Announc.">
        <title>Genome Assemblies of Three Soil-Associated Devosia species: D. insulae, D. limi, and D. soli.</title>
        <authorList>
            <person name="Hassan Y.I."/>
            <person name="Lepp D."/>
            <person name="Zhou T."/>
        </authorList>
    </citation>
    <scope>NUCLEOTIDE SEQUENCE [LARGE SCALE GENOMIC DNA]</scope>
    <source>
        <strain evidence="3 4">DS-56</strain>
    </source>
</reference>